<evidence type="ECO:0000313" key="3">
    <source>
        <dbReference type="Proteomes" id="UP000324760"/>
    </source>
</evidence>
<organism evidence="2 3">
    <name type="scientific">Neptunomonas concharum</name>
    <dbReference type="NCBI Taxonomy" id="1031538"/>
    <lineage>
        <taxon>Bacteria</taxon>
        <taxon>Pseudomonadati</taxon>
        <taxon>Pseudomonadota</taxon>
        <taxon>Gammaproteobacteria</taxon>
        <taxon>Oceanospirillales</taxon>
        <taxon>Oceanospirillaceae</taxon>
        <taxon>Neptunomonas</taxon>
    </lineage>
</organism>
<protein>
    <submittedName>
        <fullName evidence="2">Uncharacterized protein</fullName>
    </submittedName>
</protein>
<keyword evidence="3" id="KW-1185">Reference proteome</keyword>
<gene>
    <name evidence="2" type="ORF">F0U83_11705</name>
</gene>
<dbReference type="AlphaFoldDB" id="A0A5P1RDG1"/>
<sequence length="121" mass="13591">MKTPAAPTTEATSTTDDTRPPTKLERVLTWLVEHGSINRLEAEKAPIFDHALPSTMSNEIKKRLGLEFTSVLEKSTGFNGMGAYYKRYKFTFTSSQAAKKIINNLRKKRGAPPIQWVSECD</sequence>
<reference evidence="2 3" key="1">
    <citation type="journal article" date="2019" name="Biochem. Eng. J.">
        <title>Metabolic engineering of the marine bacteria Neptunomonas concharum for the production of acetoin and meso-2,3-butanediol from acetate.</title>
        <authorList>
            <person name="Li W."/>
            <person name="Pu N."/>
            <person name="Liu C.-X."/>
            <person name="Yuan Q.-P."/>
            <person name="Li Z.-J."/>
        </authorList>
    </citation>
    <scope>NUCLEOTIDE SEQUENCE [LARGE SCALE GENOMIC DNA]</scope>
    <source>
        <strain evidence="2 3">JCM17730</strain>
    </source>
</reference>
<dbReference type="KEGG" id="ncu:F0U83_11705"/>
<proteinExistence type="predicted"/>
<accession>A0A5P1RDG1</accession>
<dbReference type="RefSeq" id="WP_138987036.1">
    <property type="nucleotide sequence ID" value="NZ_CP043869.1"/>
</dbReference>
<name>A0A5P1RDG1_9GAMM</name>
<dbReference type="Proteomes" id="UP000324760">
    <property type="component" value="Chromosome"/>
</dbReference>
<dbReference type="OrthoDB" id="6121564at2"/>
<dbReference type="EMBL" id="CP043869">
    <property type="protein sequence ID" value="QEQ97322.1"/>
    <property type="molecule type" value="Genomic_DNA"/>
</dbReference>
<feature type="compositionally biased region" description="Low complexity" evidence="1">
    <location>
        <begin position="1"/>
        <end position="15"/>
    </location>
</feature>
<evidence type="ECO:0000256" key="1">
    <source>
        <dbReference type="SAM" id="MobiDB-lite"/>
    </source>
</evidence>
<feature type="region of interest" description="Disordered" evidence="1">
    <location>
        <begin position="1"/>
        <end position="22"/>
    </location>
</feature>
<evidence type="ECO:0000313" key="2">
    <source>
        <dbReference type="EMBL" id="QEQ97322.1"/>
    </source>
</evidence>